<dbReference type="Gene3D" id="3.40.140.10">
    <property type="entry name" value="Cytidine Deaminase, domain 2"/>
    <property type="match status" value="1"/>
</dbReference>
<dbReference type="InterPro" id="IPR016193">
    <property type="entry name" value="Cytidine_deaminase-like"/>
</dbReference>
<dbReference type="NCBIfam" id="NF041025">
    <property type="entry name" value="antiphage_deaminase"/>
    <property type="match status" value="1"/>
</dbReference>
<dbReference type="PANTHER" id="PTHR11086">
    <property type="entry name" value="DEOXYCYTIDYLATE DEAMINASE-RELATED"/>
    <property type="match status" value="1"/>
</dbReference>
<accession>A0A849I376</accession>
<dbReference type="RefSeq" id="WP_171219702.1">
    <property type="nucleotide sequence ID" value="NZ_JABEPP010000005.1"/>
</dbReference>
<keyword evidence="7" id="KW-1185">Reference proteome</keyword>
<keyword evidence="2" id="KW-0479">Metal-binding</keyword>
<evidence type="ECO:0000259" key="5">
    <source>
        <dbReference type="PROSITE" id="PS51747"/>
    </source>
</evidence>
<dbReference type="Proteomes" id="UP000564885">
    <property type="component" value="Unassembled WGS sequence"/>
</dbReference>
<keyword evidence="3" id="KW-0378">Hydrolase</keyword>
<dbReference type="Gene3D" id="3.40.50.300">
    <property type="entry name" value="P-loop containing nucleotide triphosphate hydrolases"/>
    <property type="match status" value="1"/>
</dbReference>
<proteinExistence type="inferred from homology"/>
<reference evidence="6 7" key="1">
    <citation type="submission" date="2020-04" db="EMBL/GenBank/DDBJ databases">
        <title>Enterovirga sp. isolate from soil.</title>
        <authorList>
            <person name="Chea S."/>
            <person name="Kim D.-U."/>
        </authorList>
    </citation>
    <scope>NUCLEOTIDE SEQUENCE [LARGE SCALE GENOMIC DNA]</scope>
    <source>
        <strain evidence="6 7">DB1703</strain>
    </source>
</reference>
<dbReference type="EMBL" id="JABEPP010000005">
    <property type="protein sequence ID" value="NNM74246.1"/>
    <property type="molecule type" value="Genomic_DNA"/>
</dbReference>
<protein>
    <recommendedName>
        <fullName evidence="5">CMP/dCMP-type deaminase domain-containing protein</fullName>
    </recommendedName>
</protein>
<comment type="caution">
    <text evidence="6">The sequence shown here is derived from an EMBL/GenBank/DDBJ whole genome shotgun (WGS) entry which is preliminary data.</text>
</comment>
<feature type="domain" description="CMP/dCMP-type deaminase" evidence="5">
    <location>
        <begin position="254"/>
        <end position="464"/>
    </location>
</feature>
<dbReference type="GO" id="GO:0008270">
    <property type="term" value="F:zinc ion binding"/>
    <property type="evidence" value="ECO:0007669"/>
    <property type="project" value="InterPro"/>
</dbReference>
<dbReference type="PROSITE" id="PS00903">
    <property type="entry name" value="CYT_DCMP_DEAMINASES_1"/>
    <property type="match status" value="1"/>
</dbReference>
<dbReference type="InterPro" id="IPR015517">
    <property type="entry name" value="dCMP_deaminase-rel"/>
</dbReference>
<dbReference type="SUPFAM" id="SSF53927">
    <property type="entry name" value="Cytidine deaminase-like"/>
    <property type="match status" value="1"/>
</dbReference>
<evidence type="ECO:0000313" key="6">
    <source>
        <dbReference type="EMBL" id="NNM74246.1"/>
    </source>
</evidence>
<evidence type="ECO:0000256" key="4">
    <source>
        <dbReference type="ARBA" id="ARBA00022833"/>
    </source>
</evidence>
<gene>
    <name evidence="6" type="ORF">HJG44_17920</name>
</gene>
<evidence type="ECO:0000256" key="2">
    <source>
        <dbReference type="ARBA" id="ARBA00022723"/>
    </source>
</evidence>
<dbReference type="InterPro" id="IPR027417">
    <property type="entry name" value="P-loop_NTPase"/>
</dbReference>
<sequence length="550" mass="59800">MSAGLRVVGQELGDAPREAEVSPLSLELVIGLVGYAGAGCSTAAGRLEILLEEAGYQVERIKLSELIARHSGRTPGPVVDHGLRAGPGRFQRACELQDLGDGLRETHGHRAVAALAVAEIMGRRGSVAPGERKLAFILDSLKHSAEVELLRKVYDQSFRLVAVHCERPARERRLIGAGRSAAKYAGVSEREVLGYMERDEKDQGRKHGQQVRDAFYLADFFIDNNATSHSGEHLNADLGRFVDLLLGSGLVRPTKGERAMYHAHAAALQSSCLSRQVGAALVAADGTVVSTGTNDVPKFGGGVYDEDSSPDHRCFAWEWTDGQIQFTGCHNQRRKRRLREDIGSWLAERLASGLALAAHPIPGSGSDTAGRARAEAEVRIRAFFADNAEIMEELPGVKDIVEYSRSIHAEMNTVFSAARNGISPLGTTLYCTTYPCHNCARHLVTAGVERVYYIEPYVKSLATELHSDAISTEVSSAGLGARPTHMVVVPFTGVGPRMYEDFFTKRTEVKRQDGSYEAPSRGLPAQAVRMRELRAVEERAAALVPEVQHA</sequence>
<evidence type="ECO:0000256" key="1">
    <source>
        <dbReference type="ARBA" id="ARBA00006576"/>
    </source>
</evidence>
<evidence type="ECO:0000256" key="3">
    <source>
        <dbReference type="ARBA" id="ARBA00022801"/>
    </source>
</evidence>
<dbReference type="PROSITE" id="PS51747">
    <property type="entry name" value="CYT_DCMP_DEAMINASES_2"/>
    <property type="match status" value="1"/>
</dbReference>
<dbReference type="Pfam" id="PF00383">
    <property type="entry name" value="dCMP_cyt_deam_1"/>
    <property type="match status" value="1"/>
</dbReference>
<dbReference type="PANTHER" id="PTHR11086:SF18">
    <property type="entry name" value="DEOXYCYTIDYLATE DEAMINASE"/>
    <property type="match status" value="1"/>
</dbReference>
<keyword evidence="4" id="KW-0862">Zinc</keyword>
<organism evidence="6 7">
    <name type="scientific">Enterovirga aerilata</name>
    <dbReference type="NCBI Taxonomy" id="2730920"/>
    <lineage>
        <taxon>Bacteria</taxon>
        <taxon>Pseudomonadati</taxon>
        <taxon>Pseudomonadota</taxon>
        <taxon>Alphaproteobacteria</taxon>
        <taxon>Hyphomicrobiales</taxon>
        <taxon>Methylobacteriaceae</taxon>
        <taxon>Enterovirga</taxon>
    </lineage>
</organism>
<dbReference type="InterPro" id="IPR002125">
    <property type="entry name" value="CMP_dCMP_dom"/>
</dbReference>
<dbReference type="InterPro" id="IPR016192">
    <property type="entry name" value="APOBEC/CMP_deaminase_Zn-bd"/>
</dbReference>
<dbReference type="AlphaFoldDB" id="A0A849I376"/>
<comment type="similarity">
    <text evidence="1">Belongs to the cytidine and deoxycytidylate deaminase family.</text>
</comment>
<name>A0A849I376_9HYPH</name>
<evidence type="ECO:0000313" key="7">
    <source>
        <dbReference type="Proteomes" id="UP000564885"/>
    </source>
</evidence>
<dbReference type="GO" id="GO:0005737">
    <property type="term" value="C:cytoplasm"/>
    <property type="evidence" value="ECO:0007669"/>
    <property type="project" value="TreeGrafter"/>
</dbReference>
<dbReference type="GO" id="GO:0004132">
    <property type="term" value="F:dCMP deaminase activity"/>
    <property type="evidence" value="ECO:0007669"/>
    <property type="project" value="TreeGrafter"/>
</dbReference>